<reference evidence="2 3" key="1">
    <citation type="submission" date="2018-07" db="EMBL/GenBank/DDBJ databases">
        <title>Sequencing the genomes of 1000 actinobacteria strains.</title>
        <authorList>
            <person name="Klenk H.-P."/>
        </authorList>
    </citation>
    <scope>NUCLEOTIDE SEQUENCE [LARGE SCALE GENOMIC DNA]</scope>
    <source>
        <strain evidence="2 3">DSM 14442</strain>
    </source>
</reference>
<gene>
    <name evidence="2" type="ORF">C8E99_1991</name>
</gene>
<feature type="domain" description="Cyclodeaminase/cyclohydrolase" evidence="1">
    <location>
        <begin position="6"/>
        <end position="175"/>
    </location>
</feature>
<dbReference type="InterPro" id="IPR036178">
    <property type="entry name" value="Formintransfe-cycloase-like_sf"/>
</dbReference>
<sequence length="197" mass="20745">MIRDESIQGYVNRLASGEPTPGGGATGALLLAQGVGLLAMAARFSDHEELAERAATLASRALALSDDDEQAFARVSEAFGLPKNTDADRQERSRRIQEAIRAAAVPPRDLVEASADALRIAEDILADCNANVLSDVGAGLGCVRGTLVAAAVTLETDLAPLKDEDASTQVSTDIREADRLTGHADDLIGRTRQRIRG</sequence>
<evidence type="ECO:0000259" key="1">
    <source>
        <dbReference type="Pfam" id="PF04961"/>
    </source>
</evidence>
<dbReference type="OrthoDB" id="5192822at2"/>
<proteinExistence type="predicted"/>
<dbReference type="AlphaFoldDB" id="A0A3D9LER2"/>
<dbReference type="Pfam" id="PF04961">
    <property type="entry name" value="FTCD_C"/>
    <property type="match status" value="1"/>
</dbReference>
<organism evidence="2 3">
    <name type="scientific">Citricoccus muralis</name>
    <dbReference type="NCBI Taxonomy" id="169134"/>
    <lineage>
        <taxon>Bacteria</taxon>
        <taxon>Bacillati</taxon>
        <taxon>Actinomycetota</taxon>
        <taxon>Actinomycetes</taxon>
        <taxon>Micrococcales</taxon>
        <taxon>Micrococcaceae</taxon>
        <taxon>Citricoccus</taxon>
    </lineage>
</organism>
<accession>A0A3D9LER2</accession>
<dbReference type="GO" id="GO:0003824">
    <property type="term" value="F:catalytic activity"/>
    <property type="evidence" value="ECO:0007669"/>
    <property type="project" value="InterPro"/>
</dbReference>
<dbReference type="Gene3D" id="1.20.120.680">
    <property type="entry name" value="Formiminotetrahydrofolate cyclodeaminase monomer, up-and-down helical bundle"/>
    <property type="match status" value="1"/>
</dbReference>
<comment type="caution">
    <text evidence="2">The sequence shown here is derived from an EMBL/GenBank/DDBJ whole genome shotgun (WGS) entry which is preliminary data.</text>
</comment>
<protein>
    <submittedName>
        <fullName evidence="2">Formiminotetrahydrofolate cyclodeaminase</fullName>
    </submittedName>
</protein>
<name>A0A3D9LER2_9MICC</name>
<dbReference type="InterPro" id="IPR007044">
    <property type="entry name" value="Cyclodeamin/CycHdrlase"/>
</dbReference>
<evidence type="ECO:0000313" key="2">
    <source>
        <dbReference type="EMBL" id="REE04164.1"/>
    </source>
</evidence>
<evidence type="ECO:0000313" key="3">
    <source>
        <dbReference type="Proteomes" id="UP000256727"/>
    </source>
</evidence>
<dbReference type="SUPFAM" id="SSF101262">
    <property type="entry name" value="Methenyltetrahydrofolate cyclohydrolase-like"/>
    <property type="match status" value="1"/>
</dbReference>
<dbReference type="Proteomes" id="UP000256727">
    <property type="component" value="Unassembled WGS sequence"/>
</dbReference>
<dbReference type="EMBL" id="QREH01000001">
    <property type="protein sequence ID" value="REE04164.1"/>
    <property type="molecule type" value="Genomic_DNA"/>
</dbReference>
<keyword evidence="3" id="KW-1185">Reference proteome</keyword>
<dbReference type="RefSeq" id="WP_115932146.1">
    <property type="nucleotide sequence ID" value="NZ_QREH01000001.1"/>
</dbReference>